<dbReference type="EMBL" id="DRMH01000010">
    <property type="protein sequence ID" value="HFC96938.1"/>
    <property type="molecule type" value="Genomic_DNA"/>
</dbReference>
<evidence type="ECO:0000313" key="1">
    <source>
        <dbReference type="EMBL" id="HFC96938.1"/>
    </source>
</evidence>
<comment type="caution">
    <text evidence="1">The sequence shown here is derived from an EMBL/GenBank/DDBJ whole genome shotgun (WGS) entry which is preliminary data.</text>
</comment>
<name>A0A7C3GDQ5_9BACT</name>
<proteinExistence type="predicted"/>
<dbReference type="AlphaFoldDB" id="A0A7C3GDQ5"/>
<sequence>MSVLSTRVLRDRGVLEVEDRGGNLALVWRGVDPLGRTDEPREFVIPAGFLDHLAGMLMDPTATDAAGRATLNEPELPFVVAVKWEGEHRIFEVRERGENSRPYFRVRLSPLEARRIARLCERCALAAHFVAVLSKIPEGGKR</sequence>
<organism evidence="1">
    <name type="scientific">Thermosulfurimonas dismutans</name>
    <dbReference type="NCBI Taxonomy" id="999894"/>
    <lineage>
        <taxon>Bacteria</taxon>
        <taxon>Pseudomonadati</taxon>
        <taxon>Thermodesulfobacteriota</taxon>
        <taxon>Thermodesulfobacteria</taxon>
        <taxon>Thermodesulfobacteriales</taxon>
        <taxon>Thermodesulfobacteriaceae</taxon>
        <taxon>Thermosulfurimonas</taxon>
    </lineage>
</organism>
<dbReference type="Proteomes" id="UP000886043">
    <property type="component" value="Unassembled WGS sequence"/>
</dbReference>
<protein>
    <submittedName>
        <fullName evidence="1">Uncharacterized protein</fullName>
    </submittedName>
</protein>
<reference evidence="1" key="1">
    <citation type="journal article" date="2020" name="mSystems">
        <title>Genome- and Community-Level Interaction Insights into Carbon Utilization and Element Cycling Functions of Hydrothermarchaeota in Hydrothermal Sediment.</title>
        <authorList>
            <person name="Zhou Z."/>
            <person name="Liu Y."/>
            <person name="Xu W."/>
            <person name="Pan J."/>
            <person name="Luo Z.H."/>
            <person name="Li M."/>
        </authorList>
    </citation>
    <scope>NUCLEOTIDE SEQUENCE [LARGE SCALE GENOMIC DNA]</scope>
    <source>
        <strain evidence="1">HyVt-483</strain>
    </source>
</reference>
<accession>A0A7C3GDQ5</accession>
<gene>
    <name evidence="1" type="ORF">ENJ40_00570</name>
</gene>